<feature type="transmembrane region" description="Helical" evidence="1">
    <location>
        <begin position="99"/>
        <end position="117"/>
    </location>
</feature>
<gene>
    <name evidence="2" type="ORF">PPERSA_05039</name>
</gene>
<dbReference type="OMA" id="TMLYFVN"/>
<comment type="caution">
    <text evidence="2">The sequence shown here is derived from an EMBL/GenBank/DDBJ whole genome shotgun (WGS) entry which is preliminary data.</text>
</comment>
<accession>A0A0V0QWK4</accession>
<dbReference type="InParanoid" id="A0A0V0QWK4"/>
<name>A0A0V0QWK4_PSEPJ</name>
<evidence type="ECO:0000313" key="3">
    <source>
        <dbReference type="Proteomes" id="UP000054937"/>
    </source>
</evidence>
<keyword evidence="3" id="KW-1185">Reference proteome</keyword>
<evidence type="ECO:0000313" key="2">
    <source>
        <dbReference type="EMBL" id="KRX06426.1"/>
    </source>
</evidence>
<organism evidence="2 3">
    <name type="scientific">Pseudocohnilembus persalinus</name>
    <name type="common">Ciliate</name>
    <dbReference type="NCBI Taxonomy" id="266149"/>
    <lineage>
        <taxon>Eukaryota</taxon>
        <taxon>Sar</taxon>
        <taxon>Alveolata</taxon>
        <taxon>Ciliophora</taxon>
        <taxon>Intramacronucleata</taxon>
        <taxon>Oligohymenophorea</taxon>
        <taxon>Scuticociliatia</taxon>
        <taxon>Philasterida</taxon>
        <taxon>Pseudocohnilembidae</taxon>
        <taxon>Pseudocohnilembus</taxon>
    </lineage>
</organism>
<proteinExistence type="predicted"/>
<protein>
    <recommendedName>
        <fullName evidence="4">Transmembrane protein</fullName>
    </recommendedName>
</protein>
<keyword evidence="1" id="KW-0472">Membrane</keyword>
<evidence type="ECO:0000256" key="1">
    <source>
        <dbReference type="SAM" id="Phobius"/>
    </source>
</evidence>
<evidence type="ECO:0008006" key="4">
    <source>
        <dbReference type="Google" id="ProtNLM"/>
    </source>
</evidence>
<dbReference type="OrthoDB" id="10567378at2759"/>
<dbReference type="AlphaFoldDB" id="A0A0V0QWK4"/>
<keyword evidence="1" id="KW-0812">Transmembrane</keyword>
<keyword evidence="1" id="KW-1133">Transmembrane helix</keyword>
<dbReference type="EMBL" id="LDAU01000096">
    <property type="protein sequence ID" value="KRX06426.1"/>
    <property type="molecule type" value="Genomic_DNA"/>
</dbReference>
<reference evidence="2 3" key="1">
    <citation type="journal article" date="2015" name="Sci. Rep.">
        <title>Genome of the facultative scuticociliatosis pathogen Pseudocohnilembus persalinus provides insight into its virulence through horizontal gene transfer.</title>
        <authorList>
            <person name="Xiong J."/>
            <person name="Wang G."/>
            <person name="Cheng J."/>
            <person name="Tian M."/>
            <person name="Pan X."/>
            <person name="Warren A."/>
            <person name="Jiang C."/>
            <person name="Yuan D."/>
            <person name="Miao W."/>
        </authorList>
    </citation>
    <scope>NUCLEOTIDE SEQUENCE [LARGE SCALE GENOMIC DNA]</scope>
    <source>
        <strain evidence="2">36N120E</strain>
    </source>
</reference>
<dbReference type="Proteomes" id="UP000054937">
    <property type="component" value="Unassembled WGS sequence"/>
</dbReference>
<sequence length="179" mass="21417">MAYQPDTRFSQIQAQQLQQEENIPPFPKMKLQDFEEEQIKYLEDLARYSGRRSKLSFIDGKSSLIKKETYITEQFTYLDVNEQVNYNDLKMFMQNQKTYSYYVGGFTFLALMGYYTVTVPTARSLFKEFAKSLTAGTFAGYGYYKIRDAQYQDKMHKYYLMVLNRVNDRRRFHLTNKEE</sequence>